<evidence type="ECO:0000256" key="2">
    <source>
        <dbReference type="SAM" id="Phobius"/>
    </source>
</evidence>
<evidence type="ECO:0000256" key="3">
    <source>
        <dbReference type="SAM" id="SignalP"/>
    </source>
</evidence>
<dbReference type="InterPro" id="IPR020985">
    <property type="entry name" value="Cell_surface_Shp_haem-bd"/>
</dbReference>
<dbReference type="Pfam" id="PF11545">
    <property type="entry name" value="HemeBinding_Shp"/>
    <property type="match status" value="1"/>
</dbReference>
<feature type="domain" description="Cell surface protein Shp haem-binding" evidence="4">
    <location>
        <begin position="25"/>
        <end position="160"/>
    </location>
</feature>
<feature type="transmembrane region" description="Helical" evidence="2">
    <location>
        <begin position="280"/>
        <end position="306"/>
    </location>
</feature>
<evidence type="ECO:0000259" key="4">
    <source>
        <dbReference type="Pfam" id="PF11545"/>
    </source>
</evidence>
<evidence type="ECO:0000313" key="5">
    <source>
        <dbReference type="EMBL" id="MDQ0274268.1"/>
    </source>
</evidence>
<keyword evidence="2" id="KW-0472">Membrane</keyword>
<organism evidence="5 6">
    <name type="scientific">Peptoniphilus koenoeneniae</name>
    <dbReference type="NCBI Taxonomy" id="507751"/>
    <lineage>
        <taxon>Bacteria</taxon>
        <taxon>Bacillati</taxon>
        <taxon>Bacillota</taxon>
        <taxon>Tissierellia</taxon>
        <taxon>Tissierellales</taxon>
        <taxon>Peptoniphilaceae</taxon>
        <taxon>Peptoniphilus</taxon>
    </lineage>
</organism>
<dbReference type="Gene3D" id="2.60.40.1850">
    <property type="match status" value="1"/>
</dbReference>
<feature type="region of interest" description="Disordered" evidence="1">
    <location>
        <begin position="178"/>
        <end position="201"/>
    </location>
</feature>
<keyword evidence="6" id="KW-1185">Reference proteome</keyword>
<dbReference type="RefSeq" id="WP_023055702.1">
    <property type="nucleotide sequence ID" value="NZ_JAUSTN010000001.1"/>
</dbReference>
<accession>A0ABU0ASU2</accession>
<evidence type="ECO:0000313" key="6">
    <source>
        <dbReference type="Proteomes" id="UP001236559"/>
    </source>
</evidence>
<gene>
    <name evidence="5" type="ORF">J2S72_000264</name>
</gene>
<keyword evidence="3" id="KW-0732">Signal</keyword>
<dbReference type="EMBL" id="JAUSTN010000001">
    <property type="protein sequence ID" value="MDQ0274268.1"/>
    <property type="molecule type" value="Genomic_DNA"/>
</dbReference>
<dbReference type="Proteomes" id="UP001236559">
    <property type="component" value="Unassembled WGS sequence"/>
</dbReference>
<feature type="chain" id="PRO_5046038493" description="Cell surface protein Shp haem-binding domain-containing protein" evidence="3">
    <location>
        <begin position="23"/>
        <end position="326"/>
    </location>
</feature>
<keyword evidence="2" id="KW-0812">Transmembrane</keyword>
<sequence>MKRKILIFLLMLSLLTTTKALAYTQEIFKATPYYIHPVTGVIEDAGNNPGIGQGMTENVLNPQALLETTDDGRMFLSVRYSLANYIKNETFAVQERGEKDFYSVSAEVTGQTEETKDYRFEIPSKNVIVRATFFVGPMGRDVVFYYDISNPAPGNTDFKTLEDLPEDNQPVNIGQEEEIEENQNTAQNPIETEKNTGNSPLNLKNMKPVEGGSQVGQILQASEGEKIEVKPVNSKFSAGDLGYKHGLLTKDSPQIKKLYYSDTSEEEKDNRPLGKITMAFIYLLIGVLFSVTTILILISLLTFLYYKKMESDLEDERMEAYENEEN</sequence>
<protein>
    <recommendedName>
        <fullName evidence="4">Cell surface protein Shp haem-binding domain-containing protein</fullName>
    </recommendedName>
</protein>
<dbReference type="InterPro" id="IPR037250">
    <property type="entry name" value="NEAT_dom_sf"/>
</dbReference>
<feature type="compositionally biased region" description="Polar residues" evidence="1">
    <location>
        <begin position="185"/>
        <end position="201"/>
    </location>
</feature>
<keyword evidence="2" id="KW-1133">Transmembrane helix</keyword>
<proteinExistence type="predicted"/>
<reference evidence="5 6" key="1">
    <citation type="submission" date="2023-07" db="EMBL/GenBank/DDBJ databases">
        <title>Genomic Encyclopedia of Type Strains, Phase IV (KMG-IV): sequencing the most valuable type-strain genomes for metagenomic binning, comparative biology and taxonomic classification.</title>
        <authorList>
            <person name="Goeker M."/>
        </authorList>
    </citation>
    <scope>NUCLEOTIDE SEQUENCE [LARGE SCALE GENOMIC DNA]</scope>
    <source>
        <strain evidence="5 6">DSM 22616</strain>
    </source>
</reference>
<name>A0ABU0ASU2_9FIRM</name>
<feature type="signal peptide" evidence="3">
    <location>
        <begin position="1"/>
        <end position="22"/>
    </location>
</feature>
<evidence type="ECO:0000256" key="1">
    <source>
        <dbReference type="SAM" id="MobiDB-lite"/>
    </source>
</evidence>
<comment type="caution">
    <text evidence="5">The sequence shown here is derived from an EMBL/GenBank/DDBJ whole genome shotgun (WGS) entry which is preliminary data.</text>
</comment>